<proteinExistence type="predicted"/>
<gene>
    <name evidence="6" type="ORF">HMN09_00860000</name>
</gene>
<dbReference type="PANTHER" id="PTHR46910">
    <property type="entry name" value="TRANSCRIPTION FACTOR PDR1"/>
    <property type="match status" value="1"/>
</dbReference>
<dbReference type="Gene3D" id="4.10.240.10">
    <property type="entry name" value="Zn(2)-C6 fungal-type DNA-binding domain"/>
    <property type="match status" value="1"/>
</dbReference>
<dbReference type="GO" id="GO:0006351">
    <property type="term" value="P:DNA-templated transcription"/>
    <property type="evidence" value="ECO:0007669"/>
    <property type="project" value="InterPro"/>
</dbReference>
<dbReference type="GO" id="GO:0003677">
    <property type="term" value="F:DNA binding"/>
    <property type="evidence" value="ECO:0007669"/>
    <property type="project" value="InterPro"/>
</dbReference>
<dbReference type="PROSITE" id="PS50048">
    <property type="entry name" value="ZN2_CY6_FUNGAL_2"/>
    <property type="match status" value="1"/>
</dbReference>
<dbReference type="EMBL" id="JACAZE010000011">
    <property type="protein sequence ID" value="KAF7304573.1"/>
    <property type="molecule type" value="Genomic_DNA"/>
</dbReference>
<evidence type="ECO:0000259" key="5">
    <source>
        <dbReference type="PROSITE" id="PS50048"/>
    </source>
</evidence>
<dbReference type="CDD" id="cd00067">
    <property type="entry name" value="GAL4"/>
    <property type="match status" value="1"/>
</dbReference>
<keyword evidence="1" id="KW-0479">Metal-binding</keyword>
<feature type="compositionally biased region" description="Polar residues" evidence="4">
    <location>
        <begin position="680"/>
        <end position="695"/>
    </location>
</feature>
<evidence type="ECO:0000256" key="1">
    <source>
        <dbReference type="ARBA" id="ARBA00022723"/>
    </source>
</evidence>
<dbReference type="PANTHER" id="PTHR46910:SF38">
    <property type="entry name" value="ZN(2)-C6 FUNGAL-TYPE DOMAIN-CONTAINING PROTEIN"/>
    <property type="match status" value="1"/>
</dbReference>
<dbReference type="InterPro" id="IPR050987">
    <property type="entry name" value="AtrR-like"/>
</dbReference>
<evidence type="ECO:0000256" key="3">
    <source>
        <dbReference type="SAM" id="Coils"/>
    </source>
</evidence>
<feature type="coiled-coil region" evidence="3">
    <location>
        <begin position="105"/>
        <end position="132"/>
    </location>
</feature>
<dbReference type="AlphaFoldDB" id="A0A8H6SRK4"/>
<organism evidence="6 7">
    <name type="scientific">Mycena chlorophos</name>
    <name type="common">Agaric fungus</name>
    <name type="synonym">Agaricus chlorophos</name>
    <dbReference type="NCBI Taxonomy" id="658473"/>
    <lineage>
        <taxon>Eukaryota</taxon>
        <taxon>Fungi</taxon>
        <taxon>Dikarya</taxon>
        <taxon>Basidiomycota</taxon>
        <taxon>Agaricomycotina</taxon>
        <taxon>Agaricomycetes</taxon>
        <taxon>Agaricomycetidae</taxon>
        <taxon>Agaricales</taxon>
        <taxon>Marasmiineae</taxon>
        <taxon>Mycenaceae</taxon>
        <taxon>Mycena</taxon>
    </lineage>
</organism>
<dbReference type="GO" id="GO:0008270">
    <property type="term" value="F:zinc ion binding"/>
    <property type="evidence" value="ECO:0007669"/>
    <property type="project" value="InterPro"/>
</dbReference>
<evidence type="ECO:0000256" key="2">
    <source>
        <dbReference type="ARBA" id="ARBA00023242"/>
    </source>
</evidence>
<dbReference type="CDD" id="cd12148">
    <property type="entry name" value="fungal_TF_MHR"/>
    <property type="match status" value="1"/>
</dbReference>
<dbReference type="GO" id="GO:0000981">
    <property type="term" value="F:DNA-binding transcription factor activity, RNA polymerase II-specific"/>
    <property type="evidence" value="ECO:0007669"/>
    <property type="project" value="InterPro"/>
</dbReference>
<dbReference type="InterPro" id="IPR007219">
    <property type="entry name" value="XnlR_reg_dom"/>
</dbReference>
<dbReference type="SMART" id="SM00906">
    <property type="entry name" value="Fungal_trans"/>
    <property type="match status" value="1"/>
</dbReference>
<evidence type="ECO:0000313" key="6">
    <source>
        <dbReference type="EMBL" id="KAF7304573.1"/>
    </source>
</evidence>
<feature type="domain" description="Zn(2)-C6 fungal-type" evidence="5">
    <location>
        <begin position="22"/>
        <end position="55"/>
    </location>
</feature>
<dbReference type="InterPro" id="IPR001138">
    <property type="entry name" value="Zn2Cys6_DnaBD"/>
</dbReference>
<protein>
    <submittedName>
        <fullName evidence="6">Fungal-trans domain-containing protein</fullName>
    </submittedName>
</protein>
<feature type="compositionally biased region" description="Low complexity" evidence="4">
    <location>
        <begin position="736"/>
        <end position="748"/>
    </location>
</feature>
<dbReference type="OrthoDB" id="3014581at2759"/>
<dbReference type="Pfam" id="PF00172">
    <property type="entry name" value="Zn_clus"/>
    <property type="match status" value="1"/>
</dbReference>
<dbReference type="PROSITE" id="PS00463">
    <property type="entry name" value="ZN2_CY6_FUNGAL_1"/>
    <property type="match status" value="1"/>
</dbReference>
<feature type="compositionally biased region" description="Basic and acidic residues" evidence="4">
    <location>
        <begin position="659"/>
        <end position="679"/>
    </location>
</feature>
<dbReference type="SUPFAM" id="SSF57701">
    <property type="entry name" value="Zn2/Cys6 DNA-binding domain"/>
    <property type="match status" value="1"/>
</dbReference>
<name>A0A8H6SRK4_MYCCL</name>
<dbReference type="SMART" id="SM00066">
    <property type="entry name" value="GAL4"/>
    <property type="match status" value="1"/>
</dbReference>
<feature type="region of interest" description="Disordered" evidence="4">
    <location>
        <begin position="651"/>
        <end position="749"/>
    </location>
</feature>
<evidence type="ECO:0000256" key="4">
    <source>
        <dbReference type="SAM" id="MobiDB-lite"/>
    </source>
</evidence>
<dbReference type="Pfam" id="PF04082">
    <property type="entry name" value="Fungal_trans"/>
    <property type="match status" value="1"/>
</dbReference>
<sequence length="862" mass="94713">MEGSSSHPAATELSKLKRLPGSCDRCWRKKVRCDRATMGGGICSNCLSVKAECTHSRRKGTKNRSKASIQSLKSAKETVASILSPSTNTYSASTMTDSAESYRVLVEVANYARALEEQVAALQAQLLRVSQLRPDAAPAGIFTVSPGSPPSPGALAPVQEKHITQTPTNRSFQFVKAAIQHVPASTRPMLDLPWKRPEVWVRQQWEAIIDPPPPQHTFPPDDLLLSLVDLFFQKCNPLLGLLHQTTFRASLFAERLHVRNHHFGAVVLAVCALGSRFSEDPRVLVEGTTDEHSCGWKWFAQVRPMHAAWVSVHPSTLYQLQLVILSISFLTGTAMGSREECWMLAGLGLRYAEACGLHRRHGYGYTAELSALDAELYRRAVWMLLLFDSVISSYQGRQGRARTMQMDELDLDLPSGADEEYWGENGAVQPADRPSKTAFTLAWIELTKILWDIQETVYPEDGLDATEEDIIALDSKLNDWAEHIPTHLQWNANLVDPIFLDQSAALYACYYHTQICLHRAFIPIPGHPVTATAPFPSLAICANAARSCAHVLRAHADRGSKMLFFSTVVTYLFDCTLVLLVNILASPKKPQTAEEFSRATVDIQTCMGVMKLYERHLRFAGRRYDGMRAGLNLVKFAILSNSAAQALALSLPQSQTQNQRDREDSHSPRSARPGDDRASTDSPRSGSDFASTASSIGVDAPDGSGGTGRDLGFGFVNEDVPPPSMRLQPPGSAPRQQQQEQQQQQQQQVFSLPLRTDQLRSFNYSSDYAPAQGLISPQPGSGAGLGYGYAAGAEEMHMDLEGMFGSGVSVDQLWAEATAAVAGMGDIGRGGHQPQGNRSMDTWTQFSVNGWGDWTSYMMGQQ</sequence>
<accession>A0A8H6SRK4</accession>
<reference evidence="6" key="1">
    <citation type="submission" date="2020-05" db="EMBL/GenBank/DDBJ databases">
        <title>Mycena genomes resolve the evolution of fungal bioluminescence.</title>
        <authorList>
            <person name="Tsai I.J."/>
        </authorList>
    </citation>
    <scope>NUCLEOTIDE SEQUENCE</scope>
    <source>
        <strain evidence="6">110903Hualien_Pintung</strain>
    </source>
</reference>
<evidence type="ECO:0000313" key="7">
    <source>
        <dbReference type="Proteomes" id="UP000613580"/>
    </source>
</evidence>
<keyword evidence="7" id="KW-1185">Reference proteome</keyword>
<comment type="caution">
    <text evidence="6">The sequence shown here is derived from an EMBL/GenBank/DDBJ whole genome shotgun (WGS) entry which is preliminary data.</text>
</comment>
<dbReference type="InterPro" id="IPR036864">
    <property type="entry name" value="Zn2-C6_fun-type_DNA-bd_sf"/>
</dbReference>
<keyword evidence="3" id="KW-0175">Coiled coil</keyword>
<keyword evidence="2" id="KW-0539">Nucleus</keyword>
<dbReference type="Proteomes" id="UP000613580">
    <property type="component" value="Unassembled WGS sequence"/>
</dbReference>